<dbReference type="Proteomes" id="UP000507470">
    <property type="component" value="Unassembled WGS sequence"/>
</dbReference>
<dbReference type="AlphaFoldDB" id="A0A6J8ERL4"/>
<feature type="region of interest" description="Disordered" evidence="1">
    <location>
        <begin position="247"/>
        <end position="268"/>
    </location>
</feature>
<evidence type="ECO:0000313" key="3">
    <source>
        <dbReference type="EMBL" id="CAC5423254.1"/>
    </source>
</evidence>
<keyword evidence="4" id="KW-1185">Reference proteome</keyword>
<keyword evidence="2" id="KW-0812">Transmembrane</keyword>
<dbReference type="EMBL" id="CACVKT020009755">
    <property type="protein sequence ID" value="CAC5423254.1"/>
    <property type="molecule type" value="Genomic_DNA"/>
</dbReference>
<name>A0A6J8ERL4_MYTCO</name>
<evidence type="ECO:0000256" key="2">
    <source>
        <dbReference type="SAM" id="Phobius"/>
    </source>
</evidence>
<reference evidence="3 4" key="1">
    <citation type="submission" date="2020-06" db="EMBL/GenBank/DDBJ databases">
        <authorList>
            <person name="Li R."/>
            <person name="Bekaert M."/>
        </authorList>
    </citation>
    <scope>NUCLEOTIDE SEQUENCE [LARGE SCALE GENOMIC DNA]</scope>
    <source>
        <strain evidence="4">wild</strain>
    </source>
</reference>
<organism evidence="3 4">
    <name type="scientific">Mytilus coruscus</name>
    <name type="common">Sea mussel</name>
    <dbReference type="NCBI Taxonomy" id="42192"/>
    <lineage>
        <taxon>Eukaryota</taxon>
        <taxon>Metazoa</taxon>
        <taxon>Spiralia</taxon>
        <taxon>Lophotrochozoa</taxon>
        <taxon>Mollusca</taxon>
        <taxon>Bivalvia</taxon>
        <taxon>Autobranchia</taxon>
        <taxon>Pteriomorphia</taxon>
        <taxon>Mytilida</taxon>
        <taxon>Mytiloidea</taxon>
        <taxon>Mytilidae</taxon>
        <taxon>Mytilinae</taxon>
        <taxon>Mytilus</taxon>
    </lineage>
</organism>
<gene>
    <name evidence="3" type="ORF">MCOR_55243</name>
</gene>
<sequence>MGKLRISCYACTMQAFQFEYQECDVGYKAVDDSRCKPCSPGTWGRKCRGICLIDCTSVQRCDRVKGCVNSTATTTQPKGERIRQTGVTVDSYSTKVHVSTQNNTPQEESDGSFSGVILQREIIIYTVGGGSFVILITICTMCLCYKESITDHCMVYNVGNRSDNRNQQDENYYDSVDEENMRNTPMILRNVNRISKSSSESDNVDILEDGYLEPHQPVVREDGYLEPNQPVVREYDITNVLYVMGEQRERRSESGSNTSHKSGEYLNPYQPVINNLNSHEYETRHLHRNSYVSLAENDIVFET</sequence>
<protein>
    <submittedName>
        <fullName evidence="3">Uncharacterized protein</fullName>
    </submittedName>
</protein>
<proteinExistence type="predicted"/>
<accession>A0A6J8ERL4</accession>
<dbReference type="OrthoDB" id="6092040at2759"/>
<evidence type="ECO:0000313" key="4">
    <source>
        <dbReference type="Proteomes" id="UP000507470"/>
    </source>
</evidence>
<keyword evidence="2" id="KW-0472">Membrane</keyword>
<feature type="transmembrane region" description="Helical" evidence="2">
    <location>
        <begin position="122"/>
        <end position="145"/>
    </location>
</feature>
<keyword evidence="2" id="KW-1133">Transmembrane helix</keyword>
<evidence type="ECO:0000256" key="1">
    <source>
        <dbReference type="SAM" id="MobiDB-lite"/>
    </source>
</evidence>